<dbReference type="GO" id="GO:0016405">
    <property type="term" value="F:CoA-ligase activity"/>
    <property type="evidence" value="ECO:0007669"/>
    <property type="project" value="TreeGrafter"/>
</dbReference>
<name>A0A6H0XBC5_9EURO</name>
<dbReference type="InterPro" id="IPR042099">
    <property type="entry name" value="ANL_N_sf"/>
</dbReference>
<dbReference type="PANTHER" id="PTHR24096">
    <property type="entry name" value="LONG-CHAIN-FATTY-ACID--COA LIGASE"/>
    <property type="match status" value="1"/>
</dbReference>
<dbReference type="SUPFAM" id="SSF56801">
    <property type="entry name" value="Acetyl-CoA synthetase-like"/>
    <property type="match status" value="1"/>
</dbReference>
<dbReference type="Gene3D" id="3.30.300.30">
    <property type="match status" value="1"/>
</dbReference>
<evidence type="ECO:0000313" key="3">
    <source>
        <dbReference type="EMBL" id="QIW91880.1"/>
    </source>
</evidence>
<dbReference type="InterPro" id="IPR045851">
    <property type="entry name" value="AMP-bd_C_sf"/>
</dbReference>
<evidence type="ECO:0000259" key="2">
    <source>
        <dbReference type="Pfam" id="PF13193"/>
    </source>
</evidence>
<gene>
    <name evidence="3" type="primary">ligase</name>
</gene>
<organism evidence="3">
    <name type="scientific">Phialomyces arenicola</name>
    <dbReference type="NCBI Taxonomy" id="168477"/>
    <lineage>
        <taxon>Eukaryota</taxon>
        <taxon>Fungi</taxon>
        <taxon>Dikarya</taxon>
        <taxon>Ascomycota</taxon>
        <taxon>Pezizomycotina</taxon>
        <taxon>Eurotiomycetes</taxon>
        <taxon>Eurotiomycetidae</taxon>
        <taxon>Eurotiales</taxon>
        <taxon>Aspergillaceae</taxon>
        <taxon>Phialomyces</taxon>
    </lineage>
</organism>
<sequence length="575" mass="62769">MVFTSSPWWSEIAVPVPDTKLVGDFVIERNNPLYDWSEDKPVLVCAQSGKSYKMKEIDHNVTLLAASLAKALGWSPNKGAPEDKVVGICSFNTIDLVPLSWAIHRIGGTCLLLHPTSSAADIATLMRKANCKVLFTCEELLAVCQDVLTTMKIDLSNLFLLEVPGDAQPSSNGTETNGTEWKQTVSQLITDGEDLPPLEKVKLQDGESRHRVAYLCPTSGTSGYQKLAQITHANVMTNIIQALTLEKVSKGRKTEVSLGILPLSHAYGLVLLQAVAWRGDTVILHSRFDMQATLRSIQQYRIERLYLVPAILAAFANTPVLFKLADLSSVKTVVCGSAPLSAEMAGAMKRVRPDWDVLPGYGLTEAAVIVSFTSQQSIFPGSAGSLLPNVEARLLAADGSEINDFGVSGDLYLRSPSIMKGYLGESAVDSLAFDSDGWLITGDVACIKKNTDGVEHLFIVDRKKDIMKVKGIQVPPVEIEGQLLNHPAVDEAAVIAINDNEAGERPFAFVVRSRQVMTDVDEKSLKQAISQHIQTTMSEPFWLRKNIKFVENIPKSHSGKALKFKLKELITNSGQ</sequence>
<feature type="domain" description="AMP-binding enzyme C-terminal" evidence="2">
    <location>
        <begin position="478"/>
        <end position="560"/>
    </location>
</feature>
<dbReference type="AlphaFoldDB" id="A0A6H0XBC5"/>
<dbReference type="Pfam" id="PF13193">
    <property type="entry name" value="AMP-binding_C"/>
    <property type="match status" value="1"/>
</dbReference>
<reference evidence="3" key="1">
    <citation type="journal article" date="2020" name="Environ. Microbiol.">
        <title>Acrophiarin (antibiotic S31794/F-1) from Penicillium arenicola shares biosynthetic features with both Aspergillus- and Leotiomycete-type echinocandins.</title>
        <authorList>
            <person name="Lan N."/>
            <person name="Perlatti B."/>
            <person name="Kvitek D.J."/>
            <person name="Wiemann P."/>
            <person name="Harvey C.J.B."/>
            <person name="Frisvad J."/>
            <person name="An Z."/>
            <person name="Bills G.F."/>
        </authorList>
    </citation>
    <scope>NUCLEOTIDE SEQUENCE</scope>
    <source>
        <strain evidence="3">NRRL 8095</strain>
    </source>
</reference>
<dbReference type="SMR" id="A0A6H0XBC5"/>
<keyword evidence="3" id="KW-0436">Ligase</keyword>
<dbReference type="PANTHER" id="PTHR24096:SF422">
    <property type="entry name" value="BCDNA.GH02901"/>
    <property type="match status" value="1"/>
</dbReference>
<evidence type="ECO:0000259" key="1">
    <source>
        <dbReference type="Pfam" id="PF00501"/>
    </source>
</evidence>
<dbReference type="Gene3D" id="3.40.50.12780">
    <property type="entry name" value="N-terminal domain of ligase-like"/>
    <property type="match status" value="1"/>
</dbReference>
<dbReference type="EMBL" id="MN518690">
    <property type="protein sequence ID" value="QIW91880.1"/>
    <property type="molecule type" value="Genomic_DNA"/>
</dbReference>
<dbReference type="Pfam" id="PF00501">
    <property type="entry name" value="AMP-binding"/>
    <property type="match status" value="1"/>
</dbReference>
<dbReference type="InterPro" id="IPR025110">
    <property type="entry name" value="AMP-bd_C"/>
</dbReference>
<protein>
    <submittedName>
        <fullName evidence="3">Ligase</fullName>
    </submittedName>
</protein>
<feature type="domain" description="AMP-dependent synthetase/ligase" evidence="1">
    <location>
        <begin position="38"/>
        <end position="423"/>
    </location>
</feature>
<dbReference type="InterPro" id="IPR000873">
    <property type="entry name" value="AMP-dep_synth/lig_dom"/>
</dbReference>
<proteinExistence type="predicted"/>
<accession>A0A6H0XBC5</accession>